<feature type="compositionally biased region" description="Polar residues" evidence="1">
    <location>
        <begin position="298"/>
        <end position="312"/>
    </location>
</feature>
<reference evidence="3 4" key="1">
    <citation type="journal article" date="2018" name="BMC Genomics">
        <title>Genomic comparison of Trypanosoma conorhini and Trypanosoma rangeli to Trypanosoma cruzi strains of high and low virulence.</title>
        <authorList>
            <person name="Bradwell K.R."/>
            <person name="Koparde V.N."/>
            <person name="Matveyev A.V."/>
            <person name="Serrano M.G."/>
            <person name="Alves J.M."/>
            <person name="Parikh H."/>
            <person name="Huang B."/>
            <person name="Lee V."/>
            <person name="Espinosa-Alvarez O."/>
            <person name="Ortiz P.A."/>
            <person name="Costa-Martins A.G."/>
            <person name="Teixeira M.M."/>
            <person name="Buck G.A."/>
        </authorList>
    </citation>
    <scope>NUCLEOTIDE SEQUENCE [LARGE SCALE GENOMIC DNA]</scope>
    <source>
        <strain evidence="3 4">AM80</strain>
    </source>
</reference>
<feature type="compositionally biased region" description="Low complexity" evidence="1">
    <location>
        <begin position="92"/>
        <end position="103"/>
    </location>
</feature>
<accession>A0A422MRT4</accession>
<organism evidence="3 4">
    <name type="scientific">Trypanosoma rangeli</name>
    <dbReference type="NCBI Taxonomy" id="5698"/>
    <lineage>
        <taxon>Eukaryota</taxon>
        <taxon>Discoba</taxon>
        <taxon>Euglenozoa</taxon>
        <taxon>Kinetoplastea</taxon>
        <taxon>Metakinetoplastina</taxon>
        <taxon>Trypanosomatida</taxon>
        <taxon>Trypanosomatidae</taxon>
        <taxon>Trypanosoma</taxon>
        <taxon>Herpetosoma</taxon>
    </lineage>
</organism>
<feature type="domain" description="Flagellar attachment zone protein 1 conserved" evidence="2">
    <location>
        <begin position="164"/>
        <end position="247"/>
    </location>
</feature>
<dbReference type="GeneID" id="40333983"/>
<dbReference type="InterPro" id="IPR056614">
    <property type="entry name" value="FAZ1_cons"/>
</dbReference>
<name>A0A422MRT4_TRYRA</name>
<feature type="region of interest" description="Disordered" evidence="1">
    <location>
        <begin position="31"/>
        <end position="61"/>
    </location>
</feature>
<dbReference type="EMBL" id="MKGL01000776">
    <property type="protein sequence ID" value="RNE95904.1"/>
    <property type="molecule type" value="Genomic_DNA"/>
</dbReference>
<dbReference type="AlphaFoldDB" id="A0A422MRT4"/>
<feature type="region of interest" description="Disordered" evidence="1">
    <location>
        <begin position="91"/>
        <end position="112"/>
    </location>
</feature>
<evidence type="ECO:0000313" key="4">
    <source>
        <dbReference type="Proteomes" id="UP000283634"/>
    </source>
</evidence>
<proteinExistence type="predicted"/>
<feature type="compositionally biased region" description="Polar residues" evidence="1">
    <location>
        <begin position="336"/>
        <end position="375"/>
    </location>
</feature>
<feature type="region of interest" description="Disordered" evidence="1">
    <location>
        <begin position="297"/>
        <end position="389"/>
    </location>
</feature>
<keyword evidence="4" id="KW-1185">Reference proteome</keyword>
<dbReference type="RefSeq" id="XP_029233445.1">
    <property type="nucleotide sequence ID" value="XM_029386701.1"/>
</dbReference>
<evidence type="ECO:0000313" key="3">
    <source>
        <dbReference type="EMBL" id="RNE95904.1"/>
    </source>
</evidence>
<evidence type="ECO:0000259" key="2">
    <source>
        <dbReference type="Pfam" id="PF23398"/>
    </source>
</evidence>
<feature type="compositionally biased region" description="Polar residues" evidence="1">
    <location>
        <begin position="41"/>
        <end position="53"/>
    </location>
</feature>
<evidence type="ECO:0000256" key="1">
    <source>
        <dbReference type="SAM" id="MobiDB-lite"/>
    </source>
</evidence>
<gene>
    <name evidence="3" type="ORF">TraAM80_10050</name>
</gene>
<sequence length="487" mass="52958">MLFTCTACGGATTDEVCHKCISQPSSLPQEACSHRSHLTDDSPQSFQQEQQEATPVMPPTTPRNGYFAGRCVVEEGSTVGHELIDQNSIKQSPSLMPGMSSPLQKNSTNNTYEERVGGSNVVLAAHENVPTVMKFPKNRRVSTLWKIRATKPLSSRNITKVCCVEFDGEGWGSILTDHEDGLYAALQFDISNALFFTCSFSFRLMKTSSGFVVYCTITYPAHVGDDTVYHSLADYHFPVTRRLYQTRLLRGKLGLPMQNLNKRIQKPAASSAFSVNEDSINSLTGIGFCTFNEVPHPSLQTTQRPTSVSTGSKPKETSLVDSTRPNLRSHNVDMRSITTSTTARNALSDQTANHTQSKSGSLQGQLERGSVQSIHSHTDREGYLSPTNDCSRTIKSTDIPFIHPTTKEVCSLTSAPQSVALRSGDERLMSVRSFGVGSIPDTVMGSGRSLTSAPQSVALQPGDERLMSVRSFGVGSIPDTVMGSGRS</sequence>
<protein>
    <recommendedName>
        <fullName evidence="2">Flagellar attachment zone protein 1 conserved domain-containing protein</fullName>
    </recommendedName>
</protein>
<dbReference type="OrthoDB" id="252710at2759"/>
<dbReference type="Proteomes" id="UP000283634">
    <property type="component" value="Unassembled WGS sequence"/>
</dbReference>
<dbReference type="Pfam" id="PF23398">
    <property type="entry name" value="FAZ1_cons"/>
    <property type="match status" value="1"/>
</dbReference>
<comment type="caution">
    <text evidence="3">The sequence shown here is derived from an EMBL/GenBank/DDBJ whole genome shotgun (WGS) entry which is preliminary data.</text>
</comment>
<feature type="compositionally biased region" description="Polar residues" evidence="1">
    <location>
        <begin position="319"/>
        <end position="329"/>
    </location>
</feature>
<feature type="non-terminal residue" evidence="3">
    <location>
        <position position="487"/>
    </location>
</feature>